<comment type="caution">
    <text evidence="4">The sequence shown here is derived from an EMBL/GenBank/DDBJ whole genome shotgun (WGS) entry which is preliminary data.</text>
</comment>
<dbReference type="RefSeq" id="WP_171357180.1">
    <property type="nucleotide sequence ID" value="NZ_JBEWWM010000004.1"/>
</dbReference>
<dbReference type="EMBL" id="VTYN01000004">
    <property type="protein sequence ID" value="NOH47331.1"/>
    <property type="molecule type" value="Genomic_DNA"/>
</dbReference>
<keyword evidence="2" id="KW-0732">Signal</keyword>
<dbReference type="Proteomes" id="UP000572072">
    <property type="component" value="Unassembled WGS sequence"/>
</dbReference>
<proteinExistence type="predicted"/>
<protein>
    <submittedName>
        <fullName evidence="4">DUF3131 domain-containing protein</fullName>
    </submittedName>
</protein>
<dbReference type="InterPro" id="IPR021478">
    <property type="entry name" value="DUF3131"/>
</dbReference>
<evidence type="ECO:0000313" key="5">
    <source>
        <dbReference type="Proteomes" id="UP000572072"/>
    </source>
</evidence>
<sequence>MSKVALLTISFLKSSYLLPAFILATAGTLNVAAAEDVSFYGQRNVVSSEAKPQTTTQHFHRRVIAPIINSETPTQTSENEQQALNEKSEDKKLNTEIPLSRNDLLLAKKAHYYFKRNYRKETGLWDSVQGYSHTTMWDIASGIAATLSLEALGIVNSESTRNQLNLTLDTLYRLPLYNDELPNREYSTKTAMPSGRNSDSKRNGNGWSALDIGRLLIWLNILQIQHPEFQDRVTAISQKWKLERAVNNGTLYGVNYTNGKEHYRQEGRNGYLQYAAQGFIWFDYDVSLPNLTDYLKQVEIEGTTLPIDVRNVPFFTSDPFVLASIEYGQHQAWNKIESIYQVHMVKWKEQGIISAYAEDAMNKNPWFAYNNLYYYGKPWTSVSPSGKIIENPQVFSNKVAFGFSVIFHDNFSRRLYDEVLENSLHSRSIPTGKYENDGSNTAFNINTNSMILVALWYKSRGGKPLAKG</sequence>
<evidence type="ECO:0000256" key="1">
    <source>
        <dbReference type="SAM" id="MobiDB-lite"/>
    </source>
</evidence>
<evidence type="ECO:0000259" key="3">
    <source>
        <dbReference type="Pfam" id="PF11329"/>
    </source>
</evidence>
<dbReference type="Pfam" id="PF11329">
    <property type="entry name" value="DUF3131"/>
    <property type="match status" value="1"/>
</dbReference>
<gene>
    <name evidence="4" type="ORF">F0262_04585</name>
</gene>
<feature type="chain" id="PRO_5031391805" evidence="2">
    <location>
        <begin position="34"/>
        <end position="468"/>
    </location>
</feature>
<feature type="compositionally biased region" description="Polar residues" evidence="1">
    <location>
        <begin position="71"/>
        <end position="85"/>
    </location>
</feature>
<evidence type="ECO:0000313" key="4">
    <source>
        <dbReference type="EMBL" id="NOH47331.1"/>
    </source>
</evidence>
<feature type="signal peptide" evidence="2">
    <location>
        <begin position="1"/>
        <end position="33"/>
    </location>
</feature>
<feature type="region of interest" description="Disordered" evidence="1">
    <location>
        <begin position="71"/>
        <end position="93"/>
    </location>
</feature>
<dbReference type="Gene3D" id="1.50.10.140">
    <property type="match status" value="1"/>
</dbReference>
<organism evidence="4 5">
    <name type="scientific">Vibrio rotiferianus</name>
    <dbReference type="NCBI Taxonomy" id="190895"/>
    <lineage>
        <taxon>Bacteria</taxon>
        <taxon>Pseudomonadati</taxon>
        <taxon>Pseudomonadota</taxon>
        <taxon>Gammaproteobacteria</taxon>
        <taxon>Vibrionales</taxon>
        <taxon>Vibrionaceae</taxon>
        <taxon>Vibrio</taxon>
    </lineage>
</organism>
<reference evidence="4 5" key="1">
    <citation type="submission" date="2019-08" db="EMBL/GenBank/DDBJ databases">
        <title>Draft genome sequencing and comparative genomics of hatchery-associated Vibrios.</title>
        <authorList>
            <person name="Kehlet-Delgado H."/>
            <person name="Mueller R.S."/>
        </authorList>
    </citation>
    <scope>NUCLEOTIDE SEQUENCE [LARGE SCALE GENOMIC DNA]</scope>
    <source>
        <strain evidence="4 5">00-78-3</strain>
    </source>
</reference>
<accession>A0A7Y3Z6D0</accession>
<dbReference type="AlphaFoldDB" id="A0A7Y3Z6D0"/>
<evidence type="ECO:0000256" key="2">
    <source>
        <dbReference type="SAM" id="SignalP"/>
    </source>
</evidence>
<name>A0A7Y3Z6D0_9VIBR</name>
<feature type="domain" description="DUF3131" evidence="3">
    <location>
        <begin position="106"/>
        <end position="461"/>
    </location>
</feature>